<evidence type="ECO:0000313" key="3">
    <source>
        <dbReference type="Proteomes" id="UP000218209"/>
    </source>
</evidence>
<dbReference type="AlphaFoldDB" id="A0A1X6PA96"/>
<dbReference type="Proteomes" id="UP000218209">
    <property type="component" value="Unassembled WGS sequence"/>
</dbReference>
<evidence type="ECO:0008006" key="4">
    <source>
        <dbReference type="Google" id="ProtNLM"/>
    </source>
</evidence>
<accession>A0A1X6PA96</accession>
<name>A0A1X6PA96_PORUM</name>
<protein>
    <recommendedName>
        <fullName evidence="4">Kazal-like domain-containing protein</fullName>
    </recommendedName>
</protein>
<keyword evidence="1" id="KW-0732">Signal</keyword>
<evidence type="ECO:0000256" key="1">
    <source>
        <dbReference type="SAM" id="SignalP"/>
    </source>
</evidence>
<keyword evidence="3" id="KW-1185">Reference proteome</keyword>
<reference evidence="2 3" key="1">
    <citation type="submission" date="2017-03" db="EMBL/GenBank/DDBJ databases">
        <title>WGS assembly of Porphyra umbilicalis.</title>
        <authorList>
            <person name="Brawley S.H."/>
            <person name="Blouin N.A."/>
            <person name="Ficko-Blean E."/>
            <person name="Wheeler G.L."/>
            <person name="Lohr M."/>
            <person name="Goodson H.V."/>
            <person name="Jenkins J.W."/>
            <person name="Blaby-Haas C.E."/>
            <person name="Helliwell K.E."/>
            <person name="Chan C."/>
            <person name="Marriage T."/>
            <person name="Bhattacharya D."/>
            <person name="Klein A.S."/>
            <person name="Badis Y."/>
            <person name="Brodie J."/>
            <person name="Cao Y."/>
            <person name="Collen J."/>
            <person name="Dittami S.M."/>
            <person name="Gachon C.M."/>
            <person name="Green B.R."/>
            <person name="Karpowicz S."/>
            <person name="Kim J.W."/>
            <person name="Kudahl U."/>
            <person name="Lin S."/>
            <person name="Michel G."/>
            <person name="Mittag M."/>
            <person name="Olson B.J."/>
            <person name="Pangilinan J."/>
            <person name="Peng Y."/>
            <person name="Qiu H."/>
            <person name="Shu S."/>
            <person name="Singer J.T."/>
            <person name="Smith A.G."/>
            <person name="Sprecher B.N."/>
            <person name="Wagner V."/>
            <person name="Wang W."/>
            <person name="Wang Z.-Y."/>
            <person name="Yan J."/>
            <person name="Yarish C."/>
            <person name="Zoeuner-Riek S."/>
            <person name="Zhuang Y."/>
            <person name="Zou Y."/>
            <person name="Lindquist E.A."/>
            <person name="Grimwood J."/>
            <person name="Barry K."/>
            <person name="Rokhsar D.S."/>
            <person name="Schmutz J."/>
            <person name="Stiller J.W."/>
            <person name="Grossman A.R."/>
            <person name="Prochnik S.E."/>
        </authorList>
    </citation>
    <scope>NUCLEOTIDE SEQUENCE [LARGE SCALE GENOMIC DNA]</scope>
    <source>
        <strain evidence="2">4086291</strain>
    </source>
</reference>
<organism evidence="2 3">
    <name type="scientific">Porphyra umbilicalis</name>
    <name type="common">Purple laver</name>
    <name type="synonym">Red alga</name>
    <dbReference type="NCBI Taxonomy" id="2786"/>
    <lineage>
        <taxon>Eukaryota</taxon>
        <taxon>Rhodophyta</taxon>
        <taxon>Bangiophyceae</taxon>
        <taxon>Bangiales</taxon>
        <taxon>Bangiaceae</taxon>
        <taxon>Porphyra</taxon>
    </lineage>
</organism>
<sequence length="71" mass="7914">MATRWLTLALAAVVATAALASDAVARTCSYRDACNKRRISVKSGRWFTDSCRITYKVRSDCKLIRSKCRAV</sequence>
<dbReference type="EMBL" id="KV918832">
    <property type="protein sequence ID" value="OSX77646.1"/>
    <property type="molecule type" value="Genomic_DNA"/>
</dbReference>
<evidence type="ECO:0000313" key="2">
    <source>
        <dbReference type="EMBL" id="OSX77646.1"/>
    </source>
</evidence>
<proteinExistence type="predicted"/>
<feature type="chain" id="PRO_5012146085" description="Kazal-like domain-containing protein" evidence="1">
    <location>
        <begin position="21"/>
        <end position="71"/>
    </location>
</feature>
<feature type="signal peptide" evidence="1">
    <location>
        <begin position="1"/>
        <end position="20"/>
    </location>
</feature>
<gene>
    <name evidence="2" type="ORF">BU14_0141s0029</name>
</gene>